<gene>
    <name evidence="1" type="ORF">DWV53_00620</name>
</gene>
<comment type="caution">
    <text evidence="1">The sequence shown here is derived from an EMBL/GenBank/DDBJ whole genome shotgun (WGS) entry which is preliminary data.</text>
</comment>
<dbReference type="Proteomes" id="UP000285776">
    <property type="component" value="Unassembled WGS sequence"/>
</dbReference>
<evidence type="ECO:0000313" key="1">
    <source>
        <dbReference type="EMBL" id="RGW82679.1"/>
    </source>
</evidence>
<accession>A0AA92UDV1</accession>
<dbReference type="AlphaFoldDB" id="A0AA92UDV1"/>
<reference evidence="1 2" key="1">
    <citation type="submission" date="2018-08" db="EMBL/GenBank/DDBJ databases">
        <title>A genome reference for cultivated species of the human gut microbiota.</title>
        <authorList>
            <person name="Zou Y."/>
            <person name="Xue W."/>
            <person name="Luo G."/>
        </authorList>
    </citation>
    <scope>NUCLEOTIDE SEQUENCE [LARGE SCALE GENOMIC DNA]</scope>
    <source>
        <strain evidence="1 2">AF10-17</strain>
    </source>
</reference>
<proteinExistence type="predicted"/>
<dbReference type="EMBL" id="QSAV01000002">
    <property type="protein sequence ID" value="RGW82679.1"/>
    <property type="molecule type" value="Genomic_DNA"/>
</dbReference>
<organism evidence="1 2">
    <name type="scientific">Segatella copri</name>
    <dbReference type="NCBI Taxonomy" id="165179"/>
    <lineage>
        <taxon>Bacteria</taxon>
        <taxon>Pseudomonadati</taxon>
        <taxon>Bacteroidota</taxon>
        <taxon>Bacteroidia</taxon>
        <taxon>Bacteroidales</taxon>
        <taxon>Prevotellaceae</taxon>
        <taxon>Segatella</taxon>
    </lineage>
</organism>
<protein>
    <submittedName>
        <fullName evidence="1">Uncharacterized protein</fullName>
    </submittedName>
</protein>
<name>A0AA92UDV1_9BACT</name>
<sequence>MDRTYIDSQSSSFYNDMLKKCMGKGHKTPKYLFNPRITEEWKEGGTLVVGINHWCPNEGCEHYEDCVVNCNSKEYDKNCDWAVSEVDGTVQYDLRYTTYEAFNCYLEHFPGYECFKEFLLYITGTQDCMEPDEQRKYWNHLAFYNYIQHFTKMSLTHTSMYGVEEALSKKEDDDFKAFLDVLHDLKPKLVIVWHKDIKNLLLRKIKEGKMPTGRNLQLVDDLGVPTKSMFRFVYNEKKSQKTDTAIIQFTKTFEQKYGRIGELSTEQVVLRLLRWNMFKTEEDLALLTQLSVLSDDLKNMLEFVECFAWDSDVLSYLVSRIQEQLGINQVLENVPYNILHYKDDIVYSNVQLQPYRDMQVRPLVGLYPQDCSHYSLKKYEEKDLLAFTGLSFDGLRSKTFIDENVLAKGFVVYIGEEHPVSEAFFKHLFDGKLDKGSFSMIIMKSSEENDNRYLGILKDSNRLCTIKSKAIGNEAYLYIKLFNTPKDNCQVIIEGKDRRISNRRLASLIPSKLNVSSYDKVELEHKVIETGTQQLAMEKQIKQLVEEKIDANKYIVGQLTRVINNAYRCGLLSIEPNKTIVYKSGFGLKKCFNMFCRGVYDKILSNYKGKRGAVIKCLFGHTYVDKVSYSKTKKELISSKLEVQVKLIELCINSSKKADFEDAFERIKK</sequence>
<evidence type="ECO:0000313" key="2">
    <source>
        <dbReference type="Proteomes" id="UP000285776"/>
    </source>
</evidence>